<reference evidence="2 3" key="1">
    <citation type="journal article" date="2013" name="Environ. Microbiol.">
        <title>Chloride and organic osmolytes: a hybrid strategy to cope with elevated salinities by the moderately halophilic, chloride-dependent bacterium Halobacillus halophilus.</title>
        <authorList>
            <person name="Saum S.H."/>
            <person name="Pfeiffer F."/>
            <person name="Palm P."/>
            <person name="Rampp M."/>
            <person name="Schuster S.C."/>
            <person name="Muller V."/>
            <person name="Oesterhelt D."/>
        </authorList>
    </citation>
    <scope>NUCLEOTIDE SEQUENCE [LARGE SCALE GENOMIC DNA]</scope>
    <source>
        <strain evidence="3">ATCC 35676 / DSM 2266 / JCM 20832 / KCTC 3685 / LMG 17431 / NBRC 102448 / NCIMB 2269</strain>
    </source>
</reference>
<dbReference type="EMBL" id="HE717023">
    <property type="protein sequence ID" value="CCG44240.1"/>
    <property type="molecule type" value="Genomic_DNA"/>
</dbReference>
<dbReference type="eggNOG" id="ENOG502ZMWS">
    <property type="taxonomic scope" value="Bacteria"/>
</dbReference>
<dbReference type="PATRIC" id="fig|866895.3.peg.878"/>
<keyword evidence="1" id="KW-1133">Transmembrane helix</keyword>
<organism evidence="2 3">
    <name type="scientific">Halobacillus halophilus (strain ATCC 35676 / DSM 2266 / JCM 20832 / KCTC 3685 / LMG 17431 / NBRC 102448 / NCIMB 2269)</name>
    <name type="common">Sporosarcina halophila</name>
    <dbReference type="NCBI Taxonomy" id="866895"/>
    <lineage>
        <taxon>Bacteria</taxon>
        <taxon>Bacillati</taxon>
        <taxon>Bacillota</taxon>
        <taxon>Bacilli</taxon>
        <taxon>Bacillales</taxon>
        <taxon>Bacillaceae</taxon>
        <taxon>Halobacillus</taxon>
    </lineage>
</organism>
<evidence type="ECO:0000313" key="2">
    <source>
        <dbReference type="EMBL" id="CCG44240.1"/>
    </source>
</evidence>
<keyword evidence="1" id="KW-0812">Transmembrane</keyword>
<evidence type="ECO:0000256" key="1">
    <source>
        <dbReference type="SAM" id="Phobius"/>
    </source>
</evidence>
<proteinExistence type="predicted"/>
<gene>
    <name evidence="2" type="ordered locus">HBHAL_1878</name>
</gene>
<protein>
    <submittedName>
        <fullName evidence="2">Uncharacterized protein</fullName>
    </submittedName>
</protein>
<name>I0JJC2_HALH3</name>
<sequence length="104" mass="12002">MKFNKAIKIRRDIMFKEKKWGDWVNPLYLPLFTAIPIDLWLIIKKGPYASVELSMYIIAILFLIYSGAVETSQEEVKHRVFGYIYLVSALVFGAVGLMLWLGNS</sequence>
<dbReference type="Proteomes" id="UP000007397">
    <property type="component" value="Chromosome"/>
</dbReference>
<feature type="transmembrane region" description="Helical" evidence="1">
    <location>
        <begin position="20"/>
        <end position="43"/>
    </location>
</feature>
<keyword evidence="3" id="KW-1185">Reference proteome</keyword>
<dbReference type="KEGG" id="hhd:HBHAL_1878"/>
<dbReference type="AlphaFoldDB" id="I0JJC2"/>
<evidence type="ECO:0000313" key="3">
    <source>
        <dbReference type="Proteomes" id="UP000007397"/>
    </source>
</evidence>
<feature type="transmembrane region" description="Helical" evidence="1">
    <location>
        <begin position="49"/>
        <end position="68"/>
    </location>
</feature>
<dbReference type="HOGENOM" id="CLU_2246202_0_0_9"/>
<accession>I0JJC2</accession>
<keyword evidence="1" id="KW-0472">Membrane</keyword>
<feature type="transmembrane region" description="Helical" evidence="1">
    <location>
        <begin position="80"/>
        <end position="101"/>
    </location>
</feature>